<feature type="domain" description="Ribosome maturation factor RimP N-terminal" evidence="4">
    <location>
        <begin position="11"/>
        <end position="86"/>
    </location>
</feature>
<comment type="function">
    <text evidence="3">Required for maturation of 30S ribosomal subunits.</text>
</comment>
<dbReference type="InterPro" id="IPR028998">
    <property type="entry name" value="RimP_C"/>
</dbReference>
<dbReference type="InterPro" id="IPR003728">
    <property type="entry name" value="Ribosome_maturation_RimP"/>
</dbReference>
<comment type="subcellular location">
    <subcellularLocation>
        <location evidence="3">Cytoplasm</location>
    </subcellularLocation>
</comment>
<dbReference type="SUPFAM" id="SSF74942">
    <property type="entry name" value="YhbC-like, C-terminal domain"/>
    <property type="match status" value="1"/>
</dbReference>
<organism evidence="6 7">
    <name type="scientific">Demequina sediminis</name>
    <dbReference type="NCBI Taxonomy" id="1930058"/>
    <lineage>
        <taxon>Bacteria</taxon>
        <taxon>Bacillati</taxon>
        <taxon>Actinomycetota</taxon>
        <taxon>Actinomycetes</taxon>
        <taxon>Micrococcales</taxon>
        <taxon>Demequinaceae</taxon>
        <taxon>Demequina</taxon>
    </lineage>
</organism>
<comment type="caution">
    <text evidence="6">The sequence shown here is derived from an EMBL/GenBank/DDBJ whole genome shotgun (WGS) entry which is preliminary data.</text>
</comment>
<dbReference type="PANTHER" id="PTHR33867:SF1">
    <property type="entry name" value="RIBOSOME MATURATION FACTOR RIMP"/>
    <property type="match status" value="1"/>
</dbReference>
<reference evidence="6 7" key="1">
    <citation type="submission" date="2024-02" db="EMBL/GenBank/DDBJ databases">
        <title>Lysinimicrobium sediminis NBRC 112286.</title>
        <authorList>
            <person name="Ichikawa N."/>
            <person name="Katano-Makiyama Y."/>
            <person name="Hidaka K."/>
        </authorList>
    </citation>
    <scope>NUCLEOTIDE SEQUENCE [LARGE SCALE GENOMIC DNA]</scope>
    <source>
        <strain evidence="6 7">NBRC 112286</strain>
    </source>
</reference>
<keyword evidence="2 3" id="KW-0690">Ribosome biogenesis</keyword>
<gene>
    <name evidence="3 6" type="primary">rimP</name>
    <name evidence="6" type="ORF">Lsed01_01237</name>
</gene>
<dbReference type="EMBL" id="BAABRR010000005">
    <property type="protein sequence ID" value="GAA5518804.1"/>
    <property type="molecule type" value="Genomic_DNA"/>
</dbReference>
<feature type="domain" description="Ribosome maturation factor RimP C-terminal" evidence="5">
    <location>
        <begin position="89"/>
        <end position="148"/>
    </location>
</feature>
<evidence type="ECO:0000313" key="7">
    <source>
        <dbReference type="Proteomes" id="UP001426770"/>
    </source>
</evidence>
<dbReference type="Pfam" id="PF02576">
    <property type="entry name" value="RimP_N"/>
    <property type="match status" value="1"/>
</dbReference>
<evidence type="ECO:0000259" key="5">
    <source>
        <dbReference type="Pfam" id="PF17384"/>
    </source>
</evidence>
<sequence length="155" mass="16799">MDISSRITELAAPAAQAAGLVVEAVDVTAAGKRSRVFVTVDLPETETGSADLDRIAEAARLIGAALDEADVPSTPYVLEVSTPGTDRPLTERRHFLRARTRLVELRLDEGTVTGRLRDLDGDAVVIDVEGEERRLELGQIRSGRIVVELKRLGEE</sequence>
<keyword evidence="7" id="KW-1185">Reference proteome</keyword>
<evidence type="ECO:0000259" key="4">
    <source>
        <dbReference type="Pfam" id="PF02576"/>
    </source>
</evidence>
<evidence type="ECO:0000256" key="3">
    <source>
        <dbReference type="HAMAP-Rule" id="MF_01077"/>
    </source>
</evidence>
<dbReference type="InterPro" id="IPR028989">
    <property type="entry name" value="RimP_N"/>
</dbReference>
<dbReference type="Pfam" id="PF17384">
    <property type="entry name" value="DUF150_C"/>
    <property type="match status" value="1"/>
</dbReference>
<accession>A0ABP9WGV7</accession>
<evidence type="ECO:0000256" key="2">
    <source>
        <dbReference type="ARBA" id="ARBA00022517"/>
    </source>
</evidence>
<keyword evidence="1 3" id="KW-0963">Cytoplasm</keyword>
<evidence type="ECO:0000256" key="1">
    <source>
        <dbReference type="ARBA" id="ARBA00022490"/>
    </source>
</evidence>
<dbReference type="InterPro" id="IPR035956">
    <property type="entry name" value="RimP_N_sf"/>
</dbReference>
<dbReference type="CDD" id="cd01734">
    <property type="entry name" value="YlxS_C"/>
    <property type="match status" value="1"/>
</dbReference>
<dbReference type="InterPro" id="IPR036847">
    <property type="entry name" value="RimP_C_sf"/>
</dbReference>
<dbReference type="SUPFAM" id="SSF75420">
    <property type="entry name" value="YhbC-like, N-terminal domain"/>
    <property type="match status" value="1"/>
</dbReference>
<protein>
    <recommendedName>
        <fullName evidence="3">Ribosome maturation factor RimP</fullName>
    </recommendedName>
</protein>
<dbReference type="Gene3D" id="3.30.300.70">
    <property type="entry name" value="RimP-like superfamily, N-terminal"/>
    <property type="match status" value="1"/>
</dbReference>
<dbReference type="RefSeq" id="WP_286216401.1">
    <property type="nucleotide sequence ID" value="NZ_AP027736.1"/>
</dbReference>
<dbReference type="HAMAP" id="MF_01077">
    <property type="entry name" value="RimP"/>
    <property type="match status" value="1"/>
</dbReference>
<evidence type="ECO:0000313" key="6">
    <source>
        <dbReference type="EMBL" id="GAA5518804.1"/>
    </source>
</evidence>
<comment type="similarity">
    <text evidence="3">Belongs to the RimP family.</text>
</comment>
<dbReference type="Proteomes" id="UP001426770">
    <property type="component" value="Unassembled WGS sequence"/>
</dbReference>
<proteinExistence type="inferred from homology"/>
<name>A0ABP9WGV7_9MICO</name>
<dbReference type="PANTHER" id="PTHR33867">
    <property type="entry name" value="RIBOSOME MATURATION FACTOR RIMP"/>
    <property type="match status" value="1"/>
</dbReference>